<dbReference type="AlphaFoldDB" id="A0A9E3HB78"/>
<comment type="caution">
    <text evidence="2">The sequence shown here is derived from an EMBL/GenBank/DDBJ whole genome shotgun (WGS) entry which is preliminary data.</text>
</comment>
<sequence length="300" mass="32458">MKRYLYLGFAKQFVLMVTPIVASSVLASSPSQAASLAFAQEELNFTNFSQGFGIIDRQNQANTNASTFTDDATVLTINRQVQTDFTFTPPQAYTQVGLSLASGQGTSYFGTADTLGGIVGNFDINAGESFSFDFTAYLNLGTSIDDPPQENAKAIGDISFLLFDTSDIERSNISNFVADILSGNQIINKDPLDYFSLIGNINTAGNDDFLTYENSQNVSLVNKLDTSFTGNQETATASINGYYKRSFENKTNLTLVAVRKSQVKVAAPEPSTYLGSILFFGLGAIALKGKRKLSQQNKAN</sequence>
<evidence type="ECO:0000313" key="2">
    <source>
        <dbReference type="EMBL" id="MBW4433897.1"/>
    </source>
</evidence>
<reference evidence="2" key="1">
    <citation type="submission" date="2021-05" db="EMBL/GenBank/DDBJ databases">
        <authorList>
            <person name="Pietrasiak N."/>
            <person name="Ward R."/>
            <person name="Stajich J.E."/>
            <person name="Kurbessoian T."/>
        </authorList>
    </citation>
    <scope>NUCLEOTIDE SEQUENCE</scope>
    <source>
        <strain evidence="2">HA4357-MV3</strain>
    </source>
</reference>
<accession>A0A9E3HB78</accession>
<evidence type="ECO:0000313" key="3">
    <source>
        <dbReference type="Proteomes" id="UP000813215"/>
    </source>
</evidence>
<gene>
    <name evidence="2" type="ORF">KME28_19840</name>
</gene>
<dbReference type="EMBL" id="JAHHHW010000117">
    <property type="protein sequence ID" value="MBW4433897.1"/>
    <property type="molecule type" value="Genomic_DNA"/>
</dbReference>
<organism evidence="2 3">
    <name type="scientific">Pelatocladus maniniholoensis HA4357-MV3</name>
    <dbReference type="NCBI Taxonomy" id="1117104"/>
    <lineage>
        <taxon>Bacteria</taxon>
        <taxon>Bacillati</taxon>
        <taxon>Cyanobacteriota</taxon>
        <taxon>Cyanophyceae</taxon>
        <taxon>Nostocales</taxon>
        <taxon>Nostocaceae</taxon>
        <taxon>Pelatocladus</taxon>
    </lineage>
</organism>
<protein>
    <recommendedName>
        <fullName evidence="4">PEP-CTERM sorting domain-containing protein</fullName>
    </recommendedName>
</protein>
<keyword evidence="1" id="KW-0732">Signal</keyword>
<name>A0A9E3HB78_9NOST</name>
<feature type="signal peptide" evidence="1">
    <location>
        <begin position="1"/>
        <end position="33"/>
    </location>
</feature>
<evidence type="ECO:0008006" key="4">
    <source>
        <dbReference type="Google" id="ProtNLM"/>
    </source>
</evidence>
<proteinExistence type="predicted"/>
<feature type="chain" id="PRO_5039461164" description="PEP-CTERM sorting domain-containing protein" evidence="1">
    <location>
        <begin position="34"/>
        <end position="300"/>
    </location>
</feature>
<reference evidence="2" key="2">
    <citation type="journal article" date="2022" name="Microbiol. Resour. Announc.">
        <title>Metagenome Sequencing to Explore Phylogenomics of Terrestrial Cyanobacteria.</title>
        <authorList>
            <person name="Ward R.D."/>
            <person name="Stajich J.E."/>
            <person name="Johansen J.R."/>
            <person name="Huntemann M."/>
            <person name="Clum A."/>
            <person name="Foster B."/>
            <person name="Foster B."/>
            <person name="Roux S."/>
            <person name="Palaniappan K."/>
            <person name="Varghese N."/>
            <person name="Mukherjee S."/>
            <person name="Reddy T.B.K."/>
            <person name="Daum C."/>
            <person name="Copeland A."/>
            <person name="Chen I.A."/>
            <person name="Ivanova N.N."/>
            <person name="Kyrpides N.C."/>
            <person name="Shapiro N."/>
            <person name="Eloe-Fadrosh E.A."/>
            <person name="Pietrasiak N."/>
        </authorList>
    </citation>
    <scope>NUCLEOTIDE SEQUENCE</scope>
    <source>
        <strain evidence="2">HA4357-MV3</strain>
    </source>
</reference>
<dbReference type="Proteomes" id="UP000813215">
    <property type="component" value="Unassembled WGS sequence"/>
</dbReference>
<evidence type="ECO:0000256" key="1">
    <source>
        <dbReference type="SAM" id="SignalP"/>
    </source>
</evidence>